<feature type="compositionally biased region" description="Polar residues" evidence="1">
    <location>
        <begin position="1"/>
        <end position="18"/>
    </location>
</feature>
<dbReference type="EMBL" id="CAJVPP010014877">
    <property type="protein sequence ID" value="CAG8725430.1"/>
    <property type="molecule type" value="Genomic_DNA"/>
</dbReference>
<evidence type="ECO:0000313" key="2">
    <source>
        <dbReference type="EMBL" id="CAG8725430.1"/>
    </source>
</evidence>
<feature type="region of interest" description="Disordered" evidence="1">
    <location>
        <begin position="48"/>
        <end position="72"/>
    </location>
</feature>
<dbReference type="Proteomes" id="UP000789375">
    <property type="component" value="Unassembled WGS sequence"/>
</dbReference>
<feature type="region of interest" description="Disordered" evidence="1">
    <location>
        <begin position="1"/>
        <end position="23"/>
    </location>
</feature>
<dbReference type="AlphaFoldDB" id="A0A9N9NDW3"/>
<feature type="non-terminal residue" evidence="2">
    <location>
        <position position="186"/>
    </location>
</feature>
<gene>
    <name evidence="2" type="ORF">FMOSSE_LOCUS15304</name>
</gene>
<proteinExistence type="predicted"/>
<reference evidence="2" key="1">
    <citation type="submission" date="2021-06" db="EMBL/GenBank/DDBJ databases">
        <authorList>
            <person name="Kallberg Y."/>
            <person name="Tangrot J."/>
            <person name="Rosling A."/>
        </authorList>
    </citation>
    <scope>NUCLEOTIDE SEQUENCE</scope>
    <source>
        <strain evidence="2">87-6 pot B 2015</strain>
    </source>
</reference>
<comment type="caution">
    <text evidence="2">The sequence shown here is derived from an EMBL/GenBank/DDBJ whole genome shotgun (WGS) entry which is preliminary data.</text>
</comment>
<evidence type="ECO:0000256" key="1">
    <source>
        <dbReference type="SAM" id="MobiDB-lite"/>
    </source>
</evidence>
<sequence>MSNSTFPTFNALSSSQTEMDSERDLQRNLFNGLKMRRTGSLQYVFLSFQNQQRNPPRRSRSTPNFSGKNAQVYDNNDKYAKDIFTQTLGTDCKLDKHLTTHRPKGHRIDLANFPLHILPRNQNQEVMSRKERWDHGNCSEMNTWTHLSQDVLCQLFNQLKDELHDFTEKDQRLLDVSLRGHLAKTF</sequence>
<protein>
    <submittedName>
        <fullName evidence="2">3840_t:CDS:1</fullName>
    </submittedName>
</protein>
<evidence type="ECO:0000313" key="3">
    <source>
        <dbReference type="Proteomes" id="UP000789375"/>
    </source>
</evidence>
<name>A0A9N9NDW3_FUNMO</name>
<accession>A0A9N9NDW3</accession>
<organism evidence="2 3">
    <name type="scientific">Funneliformis mosseae</name>
    <name type="common">Endomycorrhizal fungus</name>
    <name type="synonym">Glomus mosseae</name>
    <dbReference type="NCBI Taxonomy" id="27381"/>
    <lineage>
        <taxon>Eukaryota</taxon>
        <taxon>Fungi</taxon>
        <taxon>Fungi incertae sedis</taxon>
        <taxon>Mucoromycota</taxon>
        <taxon>Glomeromycotina</taxon>
        <taxon>Glomeromycetes</taxon>
        <taxon>Glomerales</taxon>
        <taxon>Glomeraceae</taxon>
        <taxon>Funneliformis</taxon>
    </lineage>
</organism>
<keyword evidence="3" id="KW-1185">Reference proteome</keyword>